<keyword evidence="2" id="KW-1185">Reference proteome</keyword>
<comment type="caution">
    <text evidence="1">The sequence shown here is derived from an EMBL/GenBank/DDBJ whole genome shotgun (WGS) entry which is preliminary data.</text>
</comment>
<evidence type="ECO:0000313" key="2">
    <source>
        <dbReference type="Proteomes" id="UP000614287"/>
    </source>
</evidence>
<reference evidence="1" key="1">
    <citation type="journal article" date="2014" name="Int. J. Syst. Evol. Microbiol.">
        <title>Complete genome sequence of Corynebacterium casei LMG S-19264T (=DSM 44701T), isolated from a smear-ripened cheese.</title>
        <authorList>
            <consortium name="US DOE Joint Genome Institute (JGI-PGF)"/>
            <person name="Walter F."/>
            <person name="Albersmeier A."/>
            <person name="Kalinowski J."/>
            <person name="Ruckert C."/>
        </authorList>
    </citation>
    <scope>NUCLEOTIDE SEQUENCE</scope>
    <source>
        <strain evidence="1">KCTC 32501</strain>
    </source>
</reference>
<protein>
    <submittedName>
        <fullName evidence="1">Uncharacterized protein</fullName>
    </submittedName>
</protein>
<accession>A0A8J3FYI0</accession>
<sequence length="76" mass="8967">MPKTGLSDAIKSVLLISDKPVTVYEVFELMPSLKVPVYPAQVRNQLKKMYKRGKVQRVMVNEKHGRHFVRYRYFLI</sequence>
<organism evidence="1 2">
    <name type="scientific">Formosimonas limnophila</name>
    <dbReference type="NCBI Taxonomy" id="1384487"/>
    <lineage>
        <taxon>Bacteria</taxon>
        <taxon>Pseudomonadati</taxon>
        <taxon>Pseudomonadota</taxon>
        <taxon>Betaproteobacteria</taxon>
        <taxon>Burkholderiales</taxon>
        <taxon>Burkholderiaceae</taxon>
        <taxon>Formosimonas</taxon>
    </lineage>
</organism>
<dbReference type="EMBL" id="BMZG01000002">
    <property type="protein sequence ID" value="GHA66090.1"/>
    <property type="molecule type" value="Genomic_DNA"/>
</dbReference>
<gene>
    <name evidence="1" type="ORF">GCM10009007_03170</name>
</gene>
<reference evidence="1" key="2">
    <citation type="submission" date="2020-09" db="EMBL/GenBank/DDBJ databases">
        <authorList>
            <person name="Sun Q."/>
            <person name="Kim S."/>
        </authorList>
    </citation>
    <scope>NUCLEOTIDE SEQUENCE</scope>
    <source>
        <strain evidence="1">KCTC 32501</strain>
    </source>
</reference>
<proteinExistence type="predicted"/>
<evidence type="ECO:0000313" key="1">
    <source>
        <dbReference type="EMBL" id="GHA66090.1"/>
    </source>
</evidence>
<name>A0A8J3FYI0_9BURK</name>
<dbReference type="AlphaFoldDB" id="A0A8J3FYI0"/>
<dbReference type="Proteomes" id="UP000614287">
    <property type="component" value="Unassembled WGS sequence"/>
</dbReference>